<feature type="transmembrane region" description="Helical" evidence="1">
    <location>
        <begin position="12"/>
        <end position="36"/>
    </location>
</feature>
<dbReference type="NCBIfam" id="TIGR02532">
    <property type="entry name" value="IV_pilin_GFxxxE"/>
    <property type="match status" value="1"/>
</dbReference>
<reference evidence="2 3" key="1">
    <citation type="submission" date="2020-10" db="EMBL/GenBank/DDBJ databases">
        <title>Connecting structure to function with the recovery of over 1000 high-quality activated sludge metagenome-assembled genomes encoding full-length rRNA genes using long-read sequencing.</title>
        <authorList>
            <person name="Singleton C.M."/>
            <person name="Petriglieri F."/>
            <person name="Kristensen J.M."/>
            <person name="Kirkegaard R.H."/>
            <person name="Michaelsen T.Y."/>
            <person name="Andersen M.H."/>
            <person name="Karst S.M."/>
            <person name="Dueholm M.S."/>
            <person name="Nielsen P.H."/>
            <person name="Albertsen M."/>
        </authorList>
    </citation>
    <scope>NUCLEOTIDE SEQUENCE [LARGE SCALE GENOMIC DNA]</scope>
    <source>
        <strain evidence="2">OdNE_18-Q3-R46-58_MAXAC.008</strain>
    </source>
</reference>
<evidence type="ECO:0000313" key="2">
    <source>
        <dbReference type="EMBL" id="MBK8572488.1"/>
    </source>
</evidence>
<dbReference type="SUPFAM" id="SSF54523">
    <property type="entry name" value="Pili subunits"/>
    <property type="match status" value="1"/>
</dbReference>
<dbReference type="InterPro" id="IPR012902">
    <property type="entry name" value="N_methyl_site"/>
</dbReference>
<keyword evidence="1" id="KW-0472">Membrane</keyword>
<evidence type="ECO:0000256" key="1">
    <source>
        <dbReference type="SAM" id="Phobius"/>
    </source>
</evidence>
<dbReference type="Proteomes" id="UP000709959">
    <property type="component" value="Unassembled WGS sequence"/>
</dbReference>
<protein>
    <submittedName>
        <fullName evidence="2">Prepilin-type N-terminal cleavage/methylation domain-containing protein</fullName>
    </submittedName>
</protein>
<organism evidence="2 3">
    <name type="scientific">Candidatus Geothrix odensensis</name>
    <dbReference type="NCBI Taxonomy" id="2954440"/>
    <lineage>
        <taxon>Bacteria</taxon>
        <taxon>Pseudomonadati</taxon>
        <taxon>Acidobacteriota</taxon>
        <taxon>Holophagae</taxon>
        <taxon>Holophagales</taxon>
        <taxon>Holophagaceae</taxon>
        <taxon>Geothrix</taxon>
    </lineage>
</organism>
<proteinExistence type="predicted"/>
<name>A0A936F1P1_9BACT</name>
<accession>A0A936F1P1</accession>
<keyword evidence="1" id="KW-1133">Transmembrane helix</keyword>
<dbReference type="InterPro" id="IPR045584">
    <property type="entry name" value="Pilin-like"/>
</dbReference>
<sequence>MRPGCHFSAQQGTSLLELTVVMALIAILAVAGSSFWDTGATELSAAHQEIRGSLEQAFTLARARGTNVTVALGKASGEGEHLPVQLSRKVKWGKPATIPLPPGMEKPSVAATTGEAHPVLTVTPRHTALASVWFLHDGREALCMRLSGHGQLQVLRWRRDLRIWTRL</sequence>
<gene>
    <name evidence="2" type="ORF">IPN91_07500</name>
</gene>
<comment type="caution">
    <text evidence="2">The sequence shown here is derived from an EMBL/GenBank/DDBJ whole genome shotgun (WGS) entry which is preliminary data.</text>
</comment>
<evidence type="ECO:0000313" key="3">
    <source>
        <dbReference type="Proteomes" id="UP000709959"/>
    </source>
</evidence>
<dbReference type="AlphaFoldDB" id="A0A936F1P1"/>
<keyword evidence="1" id="KW-0812">Transmembrane</keyword>
<dbReference type="EMBL" id="JADKCH010000005">
    <property type="protein sequence ID" value="MBK8572488.1"/>
    <property type="molecule type" value="Genomic_DNA"/>
</dbReference>